<sequence>MALNLKPQLGLLLFSMLILAVSSEDNITVYEILPKFGLPSGLLPDSVKSYSLSSDGSFVVELEKPCYVQFEYLVYYEKEITGVLDIGSISDLKGIQVQRFFLWFDVDQIKVDLPPSDNIYFQVGFINKKLDVDQFETVHSCRDNALGLCGESWKRGLQVWFFDGLYMCAWIFGVFLCWIYYGIGAIGELTLGSVSFSYLEDSRSGSVSSTVTGSLILNEFFIGFGSWIAF</sequence>
<protein>
    <recommendedName>
        <fullName evidence="5">Transmembrane protein</fullName>
    </recommendedName>
</protein>
<dbReference type="Proteomes" id="UP001642360">
    <property type="component" value="Unassembled WGS sequence"/>
</dbReference>
<dbReference type="AlphaFoldDB" id="A0ABC8UVU6"/>
<keyword evidence="1" id="KW-1133">Transmembrane helix</keyword>
<name>A0ABC8UVU6_9AQUA</name>
<gene>
    <name evidence="3" type="ORF">ILEXP_LOCUS55582</name>
</gene>
<dbReference type="Pfam" id="PF04398">
    <property type="entry name" value="DUF538"/>
    <property type="match status" value="1"/>
</dbReference>
<feature type="chain" id="PRO_5044752605" description="Transmembrane protein" evidence="2">
    <location>
        <begin position="24"/>
        <end position="230"/>
    </location>
</feature>
<dbReference type="InterPro" id="IPR036758">
    <property type="entry name" value="At5g01610-like"/>
</dbReference>
<keyword evidence="2" id="KW-0732">Signal</keyword>
<dbReference type="Gene3D" id="2.30.240.10">
    <property type="entry name" value="At5g01610-like"/>
    <property type="match status" value="1"/>
</dbReference>
<dbReference type="InterPro" id="IPR007493">
    <property type="entry name" value="DUF538"/>
</dbReference>
<dbReference type="EMBL" id="CAUOFW020009224">
    <property type="protein sequence ID" value="CAK9185203.1"/>
    <property type="molecule type" value="Genomic_DNA"/>
</dbReference>
<dbReference type="SUPFAM" id="SSF141562">
    <property type="entry name" value="At5g01610-like"/>
    <property type="match status" value="1"/>
</dbReference>
<evidence type="ECO:0000313" key="4">
    <source>
        <dbReference type="Proteomes" id="UP001642360"/>
    </source>
</evidence>
<evidence type="ECO:0000313" key="3">
    <source>
        <dbReference type="EMBL" id="CAK9185203.1"/>
    </source>
</evidence>
<feature type="transmembrane region" description="Helical" evidence="1">
    <location>
        <begin position="159"/>
        <end position="181"/>
    </location>
</feature>
<feature type="signal peptide" evidence="2">
    <location>
        <begin position="1"/>
        <end position="23"/>
    </location>
</feature>
<evidence type="ECO:0000256" key="1">
    <source>
        <dbReference type="SAM" id="Phobius"/>
    </source>
</evidence>
<proteinExistence type="predicted"/>
<dbReference type="PANTHER" id="PTHR31676">
    <property type="entry name" value="T31J12.3 PROTEIN-RELATED"/>
    <property type="match status" value="1"/>
</dbReference>
<evidence type="ECO:0008006" key="5">
    <source>
        <dbReference type="Google" id="ProtNLM"/>
    </source>
</evidence>
<keyword evidence="1" id="KW-0472">Membrane</keyword>
<accession>A0ABC8UVU6</accession>
<evidence type="ECO:0000256" key="2">
    <source>
        <dbReference type="SAM" id="SignalP"/>
    </source>
</evidence>
<keyword evidence="1" id="KW-0812">Transmembrane</keyword>
<reference evidence="3 4" key="1">
    <citation type="submission" date="2024-02" db="EMBL/GenBank/DDBJ databases">
        <authorList>
            <person name="Vignale AGUSTIN F."/>
            <person name="Sosa J E."/>
            <person name="Modenutti C."/>
        </authorList>
    </citation>
    <scope>NUCLEOTIDE SEQUENCE [LARGE SCALE GENOMIC DNA]</scope>
</reference>
<organism evidence="3 4">
    <name type="scientific">Ilex paraguariensis</name>
    <name type="common">yerba mate</name>
    <dbReference type="NCBI Taxonomy" id="185542"/>
    <lineage>
        <taxon>Eukaryota</taxon>
        <taxon>Viridiplantae</taxon>
        <taxon>Streptophyta</taxon>
        <taxon>Embryophyta</taxon>
        <taxon>Tracheophyta</taxon>
        <taxon>Spermatophyta</taxon>
        <taxon>Magnoliopsida</taxon>
        <taxon>eudicotyledons</taxon>
        <taxon>Gunneridae</taxon>
        <taxon>Pentapetalae</taxon>
        <taxon>asterids</taxon>
        <taxon>campanulids</taxon>
        <taxon>Aquifoliales</taxon>
        <taxon>Aquifoliaceae</taxon>
        <taxon>Ilex</taxon>
    </lineage>
</organism>
<keyword evidence="4" id="KW-1185">Reference proteome</keyword>
<dbReference type="PANTHER" id="PTHR31676:SF71">
    <property type="entry name" value="EXPRESSED PROTEIN"/>
    <property type="match status" value="1"/>
</dbReference>
<comment type="caution">
    <text evidence="3">The sequence shown here is derived from an EMBL/GenBank/DDBJ whole genome shotgun (WGS) entry which is preliminary data.</text>
</comment>